<dbReference type="Pfam" id="PF00023">
    <property type="entry name" value="Ank"/>
    <property type="match status" value="1"/>
</dbReference>
<feature type="domain" description="Nephrocystin 3-like N-terminal" evidence="5">
    <location>
        <begin position="31"/>
        <end position="191"/>
    </location>
</feature>
<keyword evidence="2 3" id="KW-0040">ANK repeat</keyword>
<dbReference type="InterPro" id="IPR036770">
    <property type="entry name" value="Ankyrin_rpt-contain_sf"/>
</dbReference>
<dbReference type="AlphaFoldDB" id="A0A0U5GAM9"/>
<keyword evidence="1" id="KW-0677">Repeat</keyword>
<dbReference type="Gene3D" id="1.25.40.20">
    <property type="entry name" value="Ankyrin repeat-containing domain"/>
    <property type="match status" value="3"/>
</dbReference>
<dbReference type="OMA" id="IHVAARW"/>
<proteinExistence type="predicted"/>
<dbReference type="Pfam" id="PF12796">
    <property type="entry name" value="Ank_2"/>
    <property type="match status" value="3"/>
</dbReference>
<keyword evidence="7" id="KW-1185">Reference proteome</keyword>
<dbReference type="InterPro" id="IPR027417">
    <property type="entry name" value="P-loop_NTPase"/>
</dbReference>
<dbReference type="PROSITE" id="PS50297">
    <property type="entry name" value="ANK_REP_REGION"/>
    <property type="match status" value="6"/>
</dbReference>
<name>A0A0U5GAM9_ASPCI</name>
<evidence type="ECO:0000256" key="1">
    <source>
        <dbReference type="ARBA" id="ARBA00022737"/>
    </source>
</evidence>
<feature type="repeat" description="ANK" evidence="3">
    <location>
        <begin position="515"/>
        <end position="547"/>
    </location>
</feature>
<feature type="domain" description="GPI inositol-deacylase winged helix" evidence="4">
    <location>
        <begin position="304"/>
        <end position="379"/>
    </location>
</feature>
<dbReference type="STRING" id="454130.A0A0U5GAM9"/>
<dbReference type="InterPro" id="IPR054471">
    <property type="entry name" value="GPIID_WHD"/>
</dbReference>
<dbReference type="InterPro" id="IPR002110">
    <property type="entry name" value="Ankyrin_rpt"/>
</dbReference>
<dbReference type="OrthoDB" id="1577640at2759"/>
<evidence type="ECO:0000256" key="2">
    <source>
        <dbReference type="ARBA" id="ARBA00023043"/>
    </source>
</evidence>
<dbReference type="SUPFAM" id="SSF52540">
    <property type="entry name" value="P-loop containing nucleoside triphosphate hydrolases"/>
    <property type="match status" value="1"/>
</dbReference>
<feature type="repeat" description="ANK" evidence="3">
    <location>
        <begin position="1012"/>
        <end position="1046"/>
    </location>
</feature>
<dbReference type="EMBL" id="CDMC01000009">
    <property type="protein sequence ID" value="CEL07678.1"/>
    <property type="molecule type" value="Genomic_DNA"/>
</dbReference>
<feature type="repeat" description="ANK" evidence="3">
    <location>
        <begin position="940"/>
        <end position="974"/>
    </location>
</feature>
<dbReference type="PANTHER" id="PTHR24126:SF14">
    <property type="entry name" value="ANK_REP_REGION DOMAIN-CONTAINING PROTEIN"/>
    <property type="match status" value="1"/>
</dbReference>
<evidence type="ECO:0000313" key="7">
    <source>
        <dbReference type="Proteomes" id="UP000054771"/>
    </source>
</evidence>
<dbReference type="InterPro" id="IPR056884">
    <property type="entry name" value="NPHP3-like_N"/>
</dbReference>
<reference evidence="7" key="1">
    <citation type="journal article" date="2016" name="Genome Announc.">
        <title>Draft genome sequences of fungus Aspergillus calidoustus.</title>
        <authorList>
            <person name="Horn F."/>
            <person name="Linde J."/>
            <person name="Mattern D.J."/>
            <person name="Walther G."/>
            <person name="Guthke R."/>
            <person name="Scherlach K."/>
            <person name="Martin K."/>
            <person name="Brakhage A.A."/>
            <person name="Petzke L."/>
            <person name="Valiante V."/>
        </authorList>
    </citation>
    <scope>NUCLEOTIDE SEQUENCE [LARGE SCALE GENOMIC DNA]</scope>
    <source>
        <strain evidence="7">SF006504</strain>
    </source>
</reference>
<feature type="repeat" description="ANK" evidence="3">
    <location>
        <begin position="869"/>
        <end position="901"/>
    </location>
</feature>
<protein>
    <submittedName>
        <fullName evidence="6">Uncharacterized protein</fullName>
    </submittedName>
</protein>
<evidence type="ECO:0000259" key="4">
    <source>
        <dbReference type="Pfam" id="PF22939"/>
    </source>
</evidence>
<feature type="repeat" description="ANK" evidence="3">
    <location>
        <begin position="548"/>
        <end position="580"/>
    </location>
</feature>
<evidence type="ECO:0000256" key="3">
    <source>
        <dbReference type="PROSITE-ProRule" id="PRU00023"/>
    </source>
</evidence>
<feature type="repeat" description="ANK" evidence="3">
    <location>
        <begin position="581"/>
        <end position="613"/>
    </location>
</feature>
<sequence length="1120" mass="124668">MQEYNTILNWFTKSDHGVQLRENLRHRAPKTGSWFLESPAFKKWLAGTREMLFCPGIPGAGKTMIASIMVDHLHRIFREDGSVGVAFAFLDYQAKVSYPDLLLGFLKQLIPNPVPVTILELYEYHNEKGSHPDVSEIFATLCKIIQHYSKTFIVIDALDEIPTSNGIRSKIIKELFKIQEAVCVNIAVTSRPIPGIVERFEKRSIQRDIRASDDDVRRFIANEMLNFEPPIRDADGLERKITDTIMRATDGMFLLARLHLGILHDQTSVGNILKALEDLPAGSKAYSKAYENIMTRVSSQPEDRRKLALQVLSWMTQAKRSIGISELQHALAAADGPSEFDEKYIPDISVIVDVCVGLVTSNAQSGTIRLVHYTAAEYFGQRWTSWFPEANQHMAATLIKYLSYEQFAVSPARTWKEYHQRLKENCLYEYAAHYWGEHARKAYPQVENLVTAFLRCARNLLNASQVLDSSAHLSFGLLRSPENVTGLHVAAHFGMIEQIRILIREGGHLDARDDFGQTALHWAVRNRQHQAVEFLVREGADVNALDAQHESPLHYAGCHGGETLIKLLIDLGSQVEAQNSSGETPLLVAARNVNTEAIKGLLINGCNPKALENMDRNALHLAIVSRQRGRAEAVKLLISYNVEVDLCDADNMTPLHYAVAQGDCALVDLLLEAGVDINIGVQRKFDKNAVHPTCMNAGLPPVVLVQDTNEPVGLTPLHFAACAGNSRMTKYLIQKGANPNARCYCLDTPLHVALRRGLLDERKDRKISDDLYPLPNHDGWTDDVWHVEITRDTLSDCESDEADEIFGYIEEQRLAVVSALLQCPTIEVNAENIQLDRPLHLVRYADPNAAVIVSTLVDLGADVFAPNGKGQSILHLACTADAPSIVSEVLDRGHAIDTADYQGLSALHCAVRAGSCETVQTIFSRDEGLSRSYCLRVDAEGRTLLHHHLQNDLSSIDMARLLLSYGARVDAIDNRGQTPLSIYLGTFKFGDRVEICRLLLANGASAFWIDPDGRTLAHLAARSLRTERGVLEALADYGLDLSMKDKSGKGILHHGSISKSLSLDVTTFLCERNIPDLYDRDGSGKTPLDYASEPDNREILREIGRHGGREKTLEALRIFF</sequence>
<dbReference type="SUPFAM" id="SSF48403">
    <property type="entry name" value="Ankyrin repeat"/>
    <property type="match status" value="2"/>
</dbReference>
<dbReference type="Pfam" id="PF24883">
    <property type="entry name" value="NPHP3_N"/>
    <property type="match status" value="1"/>
</dbReference>
<gene>
    <name evidence="6" type="ORF">ASPCAL10834</name>
</gene>
<dbReference type="SMART" id="SM00248">
    <property type="entry name" value="ANK"/>
    <property type="match status" value="14"/>
</dbReference>
<accession>A0A0U5GAM9</accession>
<dbReference type="PANTHER" id="PTHR24126">
    <property type="entry name" value="ANKYRIN REPEAT, PH AND SEC7 DOMAIN CONTAINING PROTEIN SECG-RELATED"/>
    <property type="match status" value="1"/>
</dbReference>
<organism evidence="6 7">
    <name type="scientific">Aspergillus calidoustus</name>
    <dbReference type="NCBI Taxonomy" id="454130"/>
    <lineage>
        <taxon>Eukaryota</taxon>
        <taxon>Fungi</taxon>
        <taxon>Dikarya</taxon>
        <taxon>Ascomycota</taxon>
        <taxon>Pezizomycotina</taxon>
        <taxon>Eurotiomycetes</taxon>
        <taxon>Eurotiomycetidae</taxon>
        <taxon>Eurotiales</taxon>
        <taxon>Aspergillaceae</taxon>
        <taxon>Aspergillus</taxon>
        <taxon>Aspergillus subgen. Nidulantes</taxon>
    </lineage>
</organism>
<evidence type="ECO:0000313" key="6">
    <source>
        <dbReference type="EMBL" id="CEL07678.1"/>
    </source>
</evidence>
<feature type="repeat" description="ANK" evidence="3">
    <location>
        <begin position="482"/>
        <end position="514"/>
    </location>
</feature>
<evidence type="ECO:0000259" key="5">
    <source>
        <dbReference type="Pfam" id="PF24883"/>
    </source>
</evidence>
<dbReference type="Gene3D" id="3.40.50.300">
    <property type="entry name" value="P-loop containing nucleotide triphosphate hydrolases"/>
    <property type="match status" value="1"/>
</dbReference>
<feature type="repeat" description="ANK" evidence="3">
    <location>
        <begin position="712"/>
        <end position="744"/>
    </location>
</feature>
<feature type="repeat" description="ANK" evidence="3">
    <location>
        <begin position="650"/>
        <end position="682"/>
    </location>
</feature>
<dbReference type="PROSITE" id="PS50088">
    <property type="entry name" value="ANK_REPEAT"/>
    <property type="match status" value="9"/>
</dbReference>
<dbReference type="Proteomes" id="UP000054771">
    <property type="component" value="Unassembled WGS sequence"/>
</dbReference>
<dbReference type="Pfam" id="PF22939">
    <property type="entry name" value="WHD_GPIID"/>
    <property type="match status" value="1"/>
</dbReference>